<dbReference type="Proteomes" id="UP000325372">
    <property type="component" value="Unassembled WGS sequence"/>
</dbReference>
<dbReference type="AlphaFoldDB" id="A0A5N0T9G3"/>
<gene>
    <name evidence="3" type="ORF">F3N42_10155</name>
</gene>
<organism evidence="3 4">
    <name type="scientific">Marinihelvus fidelis</name>
    <dbReference type="NCBI Taxonomy" id="2613842"/>
    <lineage>
        <taxon>Bacteria</taxon>
        <taxon>Pseudomonadati</taxon>
        <taxon>Pseudomonadota</taxon>
        <taxon>Gammaproteobacteria</taxon>
        <taxon>Chromatiales</taxon>
        <taxon>Wenzhouxiangellaceae</taxon>
        <taxon>Marinihelvus</taxon>
    </lineage>
</organism>
<proteinExistence type="predicted"/>
<dbReference type="RefSeq" id="WP_150864341.1">
    <property type="nucleotide sequence ID" value="NZ_VYXP01000005.1"/>
</dbReference>
<dbReference type="Pfam" id="PF05118">
    <property type="entry name" value="Asp_Arg_Hydrox"/>
    <property type="match status" value="1"/>
</dbReference>
<feature type="compositionally biased region" description="Low complexity" evidence="1">
    <location>
        <begin position="186"/>
        <end position="203"/>
    </location>
</feature>
<dbReference type="Gene3D" id="2.60.120.330">
    <property type="entry name" value="B-lactam Antibiotic, Isopenicillin N Synthase, Chain"/>
    <property type="match status" value="1"/>
</dbReference>
<comment type="caution">
    <text evidence="3">The sequence shown here is derived from an EMBL/GenBank/DDBJ whole genome shotgun (WGS) entry which is preliminary data.</text>
</comment>
<evidence type="ECO:0000259" key="2">
    <source>
        <dbReference type="Pfam" id="PF05118"/>
    </source>
</evidence>
<accession>A0A5N0T9G3</accession>
<protein>
    <submittedName>
        <fullName evidence="3">Aspartyl/asparaginyl beta-hydroxylase domain-containing protein</fullName>
    </submittedName>
</protein>
<dbReference type="SUPFAM" id="SSF51197">
    <property type="entry name" value="Clavaminate synthase-like"/>
    <property type="match status" value="1"/>
</dbReference>
<evidence type="ECO:0000256" key="1">
    <source>
        <dbReference type="SAM" id="MobiDB-lite"/>
    </source>
</evidence>
<evidence type="ECO:0000313" key="4">
    <source>
        <dbReference type="Proteomes" id="UP000325372"/>
    </source>
</evidence>
<feature type="domain" description="Aspartyl/asparaginy/proline hydroxylase" evidence="2">
    <location>
        <begin position="50"/>
        <end position="178"/>
    </location>
</feature>
<reference evidence="3 4" key="1">
    <citation type="submission" date="2019-09" db="EMBL/GenBank/DDBJ databases">
        <title>Wenzhouxiangella sp. Genome sequencing and assembly.</title>
        <authorList>
            <person name="Zhang R."/>
        </authorList>
    </citation>
    <scope>NUCLEOTIDE SEQUENCE [LARGE SCALE GENOMIC DNA]</scope>
    <source>
        <strain evidence="3 4">W260</strain>
    </source>
</reference>
<dbReference type="EMBL" id="VYXP01000005">
    <property type="protein sequence ID" value="KAA9131665.1"/>
    <property type="molecule type" value="Genomic_DNA"/>
</dbReference>
<dbReference type="InterPro" id="IPR007803">
    <property type="entry name" value="Asp/Arg/Pro-Hydrxlase"/>
</dbReference>
<dbReference type="InterPro" id="IPR027443">
    <property type="entry name" value="IPNS-like_sf"/>
</dbReference>
<feature type="region of interest" description="Disordered" evidence="1">
    <location>
        <begin position="178"/>
        <end position="203"/>
    </location>
</feature>
<name>A0A5N0T9G3_9GAMM</name>
<keyword evidence="4" id="KW-1185">Reference proteome</keyword>
<evidence type="ECO:0000313" key="3">
    <source>
        <dbReference type="EMBL" id="KAA9131665.1"/>
    </source>
</evidence>
<sequence>MNIGDRLRDLGDIDIGPLRAAILAQEPAAWLEQEHRQKVFDVHRLTQSIVMVFINLEPWPAIELHKEPGWDRLADVAIPVMHDIIARHYPPGGTIIRAMAAKLLAGGRIPPHSDTHPSFHVGHRIHVPITTNPRVRFMIDGRPHRLQPGRAYEINNQLNHSVANKGADDRITFIFDYLPPEHRPSRSPAPAARPAPGSSAQRR</sequence>